<dbReference type="STRING" id="270351.Maq22A_c17805"/>
<dbReference type="AlphaFoldDB" id="A0A0C6FHY8"/>
<organism evidence="2 3">
    <name type="scientific">Methylobacterium aquaticum</name>
    <dbReference type="NCBI Taxonomy" id="270351"/>
    <lineage>
        <taxon>Bacteria</taxon>
        <taxon>Pseudomonadati</taxon>
        <taxon>Pseudomonadota</taxon>
        <taxon>Alphaproteobacteria</taxon>
        <taxon>Hyphomicrobiales</taxon>
        <taxon>Methylobacteriaceae</taxon>
        <taxon>Methylobacterium</taxon>
    </lineage>
</organism>
<name>A0A0C6FHY8_9HYPH</name>
<reference evidence="3" key="2">
    <citation type="submission" date="2015-01" db="EMBL/GenBank/DDBJ databases">
        <title>Complete genome sequence of Methylobacterium aquaticum strain 22A.</title>
        <authorList>
            <person name="Tani A."/>
            <person name="Ogura Y."/>
            <person name="Hayashi T."/>
        </authorList>
    </citation>
    <scope>NUCLEOTIDE SEQUENCE [LARGE SCALE GENOMIC DNA]</scope>
    <source>
        <strain evidence="3">MA-22A</strain>
    </source>
</reference>
<feature type="transmembrane region" description="Helical" evidence="1">
    <location>
        <begin position="44"/>
        <end position="62"/>
    </location>
</feature>
<evidence type="ECO:0000313" key="2">
    <source>
        <dbReference type="EMBL" id="BAQ46667.1"/>
    </source>
</evidence>
<keyword evidence="1" id="KW-0472">Membrane</keyword>
<keyword evidence="1" id="KW-0812">Transmembrane</keyword>
<evidence type="ECO:0000313" key="3">
    <source>
        <dbReference type="Proteomes" id="UP000061432"/>
    </source>
</evidence>
<dbReference type="Proteomes" id="UP000061432">
    <property type="component" value="Chromosome"/>
</dbReference>
<reference evidence="2 3" key="1">
    <citation type="journal article" date="2015" name="Genome Announc.">
        <title>Complete Genome Sequence of Methylobacterium aquaticum Strain 22A, Isolated from Racomitrium japonicum Moss.</title>
        <authorList>
            <person name="Tani A."/>
            <person name="Ogura Y."/>
            <person name="Hayashi T."/>
            <person name="Kimbara K."/>
        </authorList>
    </citation>
    <scope>NUCLEOTIDE SEQUENCE [LARGE SCALE GENOMIC DNA]</scope>
    <source>
        <strain evidence="2 3">MA-22A</strain>
    </source>
</reference>
<dbReference type="EMBL" id="AP014704">
    <property type="protein sequence ID" value="BAQ46667.1"/>
    <property type="molecule type" value="Genomic_DNA"/>
</dbReference>
<protein>
    <submittedName>
        <fullName evidence="2">Uncharacterized protein</fullName>
    </submittedName>
</protein>
<dbReference type="PATRIC" id="fig|270351.10.peg.3438"/>
<proteinExistence type="predicted"/>
<dbReference type="RefSeq" id="WP_175539854.1">
    <property type="nucleotide sequence ID" value="NZ_AP014704.1"/>
</dbReference>
<sequence>MTHPWPHHHADGSTHYTHCRPETVEALPAAEPVRPDWRRRGRGALGMLGASGLVAGAIWFAMLCDPTVSRAALPPSADVCTNAGHLARVWFDAETARRARVAEAPHQHAFNSMLLWYRSAEGQCAAGRTQEAVRSFKAIERMIAGFDANREDRDEAEE</sequence>
<evidence type="ECO:0000256" key="1">
    <source>
        <dbReference type="SAM" id="Phobius"/>
    </source>
</evidence>
<gene>
    <name evidence="2" type="ORF">Maq22A_c17805</name>
</gene>
<dbReference type="KEGG" id="maqu:Maq22A_c17805"/>
<accession>A0A0C6FHY8</accession>
<keyword evidence="1" id="KW-1133">Transmembrane helix</keyword>